<accession>A0A6J4SBZ8</accession>
<dbReference type="EMBL" id="CADCVS010000214">
    <property type="protein sequence ID" value="CAA9494296.1"/>
    <property type="molecule type" value="Genomic_DNA"/>
</dbReference>
<feature type="compositionally biased region" description="Basic residues" evidence="1">
    <location>
        <begin position="1"/>
        <end position="10"/>
    </location>
</feature>
<name>A0A6J4SBZ8_9ACTN</name>
<gene>
    <name evidence="2" type="ORF">AVDCRST_MAG30-1560</name>
</gene>
<dbReference type="AlphaFoldDB" id="A0A6J4SBZ8"/>
<evidence type="ECO:0000313" key="2">
    <source>
        <dbReference type="EMBL" id="CAA9494296.1"/>
    </source>
</evidence>
<feature type="compositionally biased region" description="Low complexity" evidence="1">
    <location>
        <begin position="43"/>
        <end position="54"/>
    </location>
</feature>
<feature type="non-terminal residue" evidence="2">
    <location>
        <position position="165"/>
    </location>
</feature>
<sequence length="165" mass="18511">GGAQLRRRPLGRRDALRGGGPRPALRDRSALPGRRRRDGRPRGVGARVRLAGPGRPHPLRRARGPAGPPRRARLVDRAARRRPRLPLDPHARFLALRRRDHGRPVARALRLGPVRPAVRRRRGDDGRVRVRRPAARPGARALRGRALARGILRRPVLFEAVLRDV</sequence>
<feature type="non-terminal residue" evidence="2">
    <location>
        <position position="1"/>
    </location>
</feature>
<proteinExistence type="predicted"/>
<reference evidence="2" key="1">
    <citation type="submission" date="2020-02" db="EMBL/GenBank/DDBJ databases">
        <authorList>
            <person name="Meier V. D."/>
        </authorList>
    </citation>
    <scope>NUCLEOTIDE SEQUENCE</scope>
    <source>
        <strain evidence="2">AVDCRST_MAG30</strain>
    </source>
</reference>
<organism evidence="2">
    <name type="scientific">uncultured Solirubrobacteraceae bacterium</name>
    <dbReference type="NCBI Taxonomy" id="1162706"/>
    <lineage>
        <taxon>Bacteria</taxon>
        <taxon>Bacillati</taxon>
        <taxon>Actinomycetota</taxon>
        <taxon>Thermoleophilia</taxon>
        <taxon>Solirubrobacterales</taxon>
        <taxon>Solirubrobacteraceae</taxon>
        <taxon>environmental samples</taxon>
    </lineage>
</organism>
<protein>
    <submittedName>
        <fullName evidence="2">Uncharacterized protein</fullName>
    </submittedName>
</protein>
<feature type="region of interest" description="Disordered" evidence="1">
    <location>
        <begin position="1"/>
        <end position="83"/>
    </location>
</feature>
<evidence type="ECO:0000256" key="1">
    <source>
        <dbReference type="SAM" id="MobiDB-lite"/>
    </source>
</evidence>